<proteinExistence type="predicted"/>
<name>A0A7U7G417_9PROT</name>
<protein>
    <submittedName>
        <fullName evidence="1">Uncharacterized protein</fullName>
    </submittedName>
</protein>
<comment type="caution">
    <text evidence="1">The sequence shown here is derived from an EMBL/GenBank/DDBJ whole genome shotgun (WGS) entry which is preliminary data.</text>
</comment>
<dbReference type="EMBL" id="CBLY010000008">
    <property type="protein sequence ID" value="CDG32714.1"/>
    <property type="molecule type" value="Genomic_DNA"/>
</dbReference>
<reference evidence="1 2" key="1">
    <citation type="journal article" date="2014" name="Genome Biol. Evol.">
        <title>Acetic acid bacteria genomes reveal functional traits for adaptation to life in insect guts.</title>
        <authorList>
            <person name="Chouaia B."/>
            <person name="Gaiarsa S."/>
            <person name="Crotti E."/>
            <person name="Comandatore F."/>
            <person name="Degli Esposti M."/>
            <person name="Ricci I."/>
            <person name="Alma A."/>
            <person name="Favia G."/>
            <person name="Bandi C."/>
            <person name="Daffonchio D."/>
        </authorList>
    </citation>
    <scope>NUCLEOTIDE SEQUENCE [LARGE SCALE GENOMIC DNA]</scope>
    <source>
        <strain evidence="2">AM169</strain>
    </source>
</reference>
<dbReference type="Proteomes" id="UP000027590">
    <property type="component" value="Unassembled WGS sequence"/>
</dbReference>
<organism evidence="1 2">
    <name type="scientific">Parasaccharibacter apium</name>
    <dbReference type="NCBI Taxonomy" id="1510841"/>
    <lineage>
        <taxon>Bacteria</taxon>
        <taxon>Pseudomonadati</taxon>
        <taxon>Pseudomonadota</taxon>
        <taxon>Alphaproteobacteria</taxon>
        <taxon>Acetobacterales</taxon>
        <taxon>Acetobacteraceae</taxon>
        <taxon>Parasaccharibacter</taxon>
    </lineage>
</organism>
<accession>A0A7U7G417</accession>
<sequence length="63" mass="6840">MGEDSQKDVAAKFATGAYPVSVIYGNQQIILHGSGFEAAASQYRNDIDPLLNPDFYDKFGISP</sequence>
<evidence type="ECO:0000313" key="2">
    <source>
        <dbReference type="Proteomes" id="UP000027590"/>
    </source>
</evidence>
<evidence type="ECO:0000313" key="1">
    <source>
        <dbReference type="EMBL" id="CDG32714.1"/>
    </source>
</evidence>
<gene>
    <name evidence="1" type="ORF">SACS_1853</name>
</gene>
<reference evidence="1 2" key="2">
    <citation type="journal article" date="2014" name="PLoS ONE">
        <title>Evolution of mitochondria reconstructed from the energy metabolism of living bacteria.</title>
        <authorList>
            <person name="Degli Esposti M."/>
            <person name="Chouaia B."/>
            <person name="Comandatore F."/>
            <person name="Crotti E."/>
            <person name="Sassera D."/>
            <person name="Lievens P.M."/>
            <person name="Daffonchio D."/>
            <person name="Bandi C."/>
        </authorList>
    </citation>
    <scope>NUCLEOTIDE SEQUENCE [LARGE SCALE GENOMIC DNA]</scope>
    <source>
        <strain evidence="2">AM169</strain>
    </source>
</reference>
<dbReference type="AlphaFoldDB" id="A0A7U7G417"/>